<organism evidence="3 4">
    <name type="scientific">Ottowia testudinis</name>
    <dbReference type="NCBI Taxonomy" id="2816950"/>
    <lineage>
        <taxon>Bacteria</taxon>
        <taxon>Pseudomonadati</taxon>
        <taxon>Pseudomonadota</taxon>
        <taxon>Betaproteobacteria</taxon>
        <taxon>Burkholderiales</taxon>
        <taxon>Comamonadaceae</taxon>
        <taxon>Ottowia</taxon>
    </lineage>
</organism>
<dbReference type="Pfam" id="PF22150">
    <property type="entry name" value="Tt1218-like"/>
    <property type="match status" value="1"/>
</dbReference>
<gene>
    <name evidence="3" type="primary">pilV</name>
    <name evidence="3" type="ORF">J1M35_17020</name>
</gene>
<evidence type="ECO:0000256" key="1">
    <source>
        <dbReference type="SAM" id="Phobius"/>
    </source>
</evidence>
<dbReference type="NCBIfam" id="TIGR02523">
    <property type="entry name" value="type_IV_pilV"/>
    <property type="match status" value="1"/>
</dbReference>
<evidence type="ECO:0000259" key="2">
    <source>
        <dbReference type="Pfam" id="PF22150"/>
    </source>
</evidence>
<reference evidence="3" key="1">
    <citation type="submission" date="2021-03" db="EMBL/GenBank/DDBJ databases">
        <title>Ottowia sp. 27C isolated from the cloaca of a Giant Asian pond turtle (Heosemys grandis).</title>
        <authorList>
            <person name="Spergser J."/>
            <person name="Busse H.-J."/>
        </authorList>
    </citation>
    <scope>NUCLEOTIDE SEQUENCE</scope>
    <source>
        <strain evidence="3">27C</strain>
    </source>
</reference>
<dbReference type="Proteomes" id="UP000663903">
    <property type="component" value="Chromosome"/>
</dbReference>
<feature type="transmembrane region" description="Helical" evidence="1">
    <location>
        <begin position="12"/>
        <end position="36"/>
    </location>
</feature>
<sequence>MKSNMSLTKPEQGIALLEALVALIVVALGLLGILGLQTRTLADTQTGVRQAQAIRLIENLSERIRLNPNSVSQEVADSYITDWGDATESNCDAGCTPADLAKFDVSSWKTTVKNTLPLSDAKVFYVNDENGVAAGNRRQVGVMISWRENERNQAGTSSADQSSYLKYFHLKSKDAGGGAVSCPSDRSCHLQFIQLATRCVANRSGGASDIRFFCADGGILKLPAAP</sequence>
<dbReference type="AlphaFoldDB" id="A0A975H5H2"/>
<proteinExistence type="predicted"/>
<dbReference type="InterPro" id="IPR054402">
    <property type="entry name" value="Tt1218-like_dom"/>
</dbReference>
<evidence type="ECO:0000313" key="4">
    <source>
        <dbReference type="Proteomes" id="UP000663903"/>
    </source>
</evidence>
<dbReference type="KEGG" id="otd:J1M35_17020"/>
<dbReference type="InterPro" id="IPR013362">
    <property type="entry name" value="Pilus_4_PilV"/>
</dbReference>
<feature type="domain" description="Type IV pilin Tt1218-like" evidence="2">
    <location>
        <begin position="36"/>
        <end position="105"/>
    </location>
</feature>
<accession>A0A975H5H2</accession>
<name>A0A975H5H2_9BURK</name>
<keyword evidence="1" id="KW-0812">Transmembrane</keyword>
<keyword evidence="1" id="KW-1133">Transmembrane helix</keyword>
<protein>
    <submittedName>
        <fullName evidence="3">Type IV pilus modification protein PilV</fullName>
    </submittedName>
</protein>
<dbReference type="EMBL" id="CP071796">
    <property type="protein sequence ID" value="QTD47445.1"/>
    <property type="molecule type" value="Genomic_DNA"/>
</dbReference>
<keyword evidence="4" id="KW-1185">Reference proteome</keyword>
<keyword evidence="1" id="KW-0472">Membrane</keyword>
<evidence type="ECO:0000313" key="3">
    <source>
        <dbReference type="EMBL" id="QTD47445.1"/>
    </source>
</evidence>